<reference evidence="2" key="1">
    <citation type="submission" date="2024-07" db="EMBL/GenBank/DDBJ databases">
        <title>Genome Analysis of a Potential Novel Vibrio Species Secreting pH- and Thermo-stable Alginate Lyase and its Application in Producing Alginate Oligosaccharides.</title>
        <authorList>
            <person name="Huang H."/>
            <person name="Bao K."/>
        </authorList>
    </citation>
    <scope>NUCLEOTIDE SEQUENCE</scope>
    <source>
        <strain evidence="2">HB236076</strain>
    </source>
</reference>
<proteinExistence type="predicted"/>
<dbReference type="InterPro" id="IPR010982">
    <property type="entry name" value="Lambda_DNA-bd_dom_sf"/>
</dbReference>
<protein>
    <submittedName>
        <fullName evidence="2">Helix-turn-helix transcriptional regulator</fullName>
    </submittedName>
</protein>
<organism evidence="2">
    <name type="scientific">Vibrio sp. HB236076</name>
    <dbReference type="NCBI Taxonomy" id="3232307"/>
    <lineage>
        <taxon>Bacteria</taxon>
        <taxon>Pseudomonadati</taxon>
        <taxon>Pseudomonadota</taxon>
        <taxon>Gammaproteobacteria</taxon>
        <taxon>Vibrionales</taxon>
        <taxon>Vibrionaceae</taxon>
        <taxon>Vibrio</taxon>
    </lineage>
</organism>
<accession>A0AB39HH17</accession>
<dbReference type="SUPFAM" id="SSF47413">
    <property type="entry name" value="lambda repressor-like DNA-binding domains"/>
    <property type="match status" value="1"/>
</dbReference>
<gene>
    <name evidence="2" type="ORF">AB0763_05290</name>
</gene>
<dbReference type="KEGG" id="vih:AB0763_05290"/>
<dbReference type="GO" id="GO:0003677">
    <property type="term" value="F:DNA binding"/>
    <property type="evidence" value="ECO:0007669"/>
    <property type="project" value="InterPro"/>
</dbReference>
<sequence>MTNEDFTSENFKANLKLAVSYYPSISEMCRKLGINRQQFMKYLSGRSFPTRYNLRRICDFFGVDEYEILMPHDQFGNIIRLRPTHTRDDLQVPPGVASVIKETQRHRNTLTKMHGYYYEYYLSFTTPGHILRALTYVYGWKDFTMYKRIERLNHIDQKGRPDVHKYSGGISLVGDRVHLFDTETITGAELTQKVLYPNYRNRISMLSGLILGVSAGDTHEPSASRVLLEYIGRTTHVKQALSQCGLFPISSMQISRSVAFHLTSAGEFEQPLRATTFDANFRL</sequence>
<dbReference type="AlphaFoldDB" id="A0AB39HH17"/>
<dbReference type="Gene3D" id="1.10.260.40">
    <property type="entry name" value="lambda repressor-like DNA-binding domains"/>
    <property type="match status" value="1"/>
</dbReference>
<dbReference type="CDD" id="cd00093">
    <property type="entry name" value="HTH_XRE"/>
    <property type="match status" value="1"/>
</dbReference>
<name>A0AB39HH17_9VIBR</name>
<dbReference type="RefSeq" id="WP_306101286.1">
    <property type="nucleotide sequence ID" value="NZ_CP162601.1"/>
</dbReference>
<dbReference type="PROSITE" id="PS50943">
    <property type="entry name" value="HTH_CROC1"/>
    <property type="match status" value="1"/>
</dbReference>
<feature type="domain" description="HTH cro/C1-type" evidence="1">
    <location>
        <begin position="24"/>
        <end position="68"/>
    </location>
</feature>
<evidence type="ECO:0000313" key="2">
    <source>
        <dbReference type="EMBL" id="XDK26054.1"/>
    </source>
</evidence>
<dbReference type="InterPro" id="IPR001387">
    <property type="entry name" value="Cro/C1-type_HTH"/>
</dbReference>
<evidence type="ECO:0000259" key="1">
    <source>
        <dbReference type="PROSITE" id="PS50943"/>
    </source>
</evidence>
<dbReference type="EMBL" id="CP162601">
    <property type="protein sequence ID" value="XDK26054.1"/>
    <property type="molecule type" value="Genomic_DNA"/>
</dbReference>